<dbReference type="PROSITE" id="PS50137">
    <property type="entry name" value="DS_RBD"/>
    <property type="match status" value="1"/>
</dbReference>
<dbReference type="PANTHER" id="PTHR11207:SF0">
    <property type="entry name" value="RIBONUCLEASE 3"/>
    <property type="match status" value="1"/>
</dbReference>
<dbReference type="Gene3D" id="1.10.1520.10">
    <property type="entry name" value="Ribonuclease III domain"/>
    <property type="match status" value="1"/>
</dbReference>
<evidence type="ECO:0000256" key="1">
    <source>
        <dbReference type="ARBA" id="ARBA00000109"/>
    </source>
</evidence>
<comment type="subunit">
    <text evidence="9">Homodimer.</text>
</comment>
<dbReference type="SUPFAM" id="SSF54768">
    <property type="entry name" value="dsRNA-binding domain-like"/>
    <property type="match status" value="1"/>
</dbReference>
<dbReference type="CDD" id="cd00593">
    <property type="entry name" value="RIBOc"/>
    <property type="match status" value="1"/>
</dbReference>
<dbReference type="Pfam" id="PF00035">
    <property type="entry name" value="dsrm"/>
    <property type="match status" value="1"/>
</dbReference>
<feature type="active site" evidence="9">
    <location>
        <position position="121"/>
    </location>
</feature>
<dbReference type="Pfam" id="PF14622">
    <property type="entry name" value="Ribonucleas_3_3"/>
    <property type="match status" value="1"/>
</dbReference>
<dbReference type="HAMAP" id="MF_00104">
    <property type="entry name" value="RNase_III"/>
    <property type="match status" value="1"/>
</dbReference>
<reference evidence="12 13" key="1">
    <citation type="submission" date="2019-03" db="EMBL/GenBank/DDBJ databases">
        <title>Genomic Encyclopedia of Type Strains, Phase IV (KMG-IV): sequencing the most valuable type-strain genomes for metagenomic binning, comparative biology and taxonomic classification.</title>
        <authorList>
            <person name="Goeker M."/>
        </authorList>
    </citation>
    <scope>NUCLEOTIDE SEQUENCE [LARGE SCALE GENOMIC DNA]</scope>
    <source>
        <strain evidence="12 13">LX-B</strain>
    </source>
</reference>
<dbReference type="InterPro" id="IPR014720">
    <property type="entry name" value="dsRBD_dom"/>
</dbReference>
<dbReference type="EMBL" id="SLUN01000043">
    <property type="protein sequence ID" value="TCL58303.1"/>
    <property type="molecule type" value="Genomic_DNA"/>
</dbReference>
<evidence type="ECO:0000256" key="2">
    <source>
        <dbReference type="ARBA" id="ARBA00010183"/>
    </source>
</evidence>
<dbReference type="PANTHER" id="PTHR11207">
    <property type="entry name" value="RIBONUCLEASE III"/>
    <property type="match status" value="1"/>
</dbReference>
<comment type="function">
    <text evidence="9">Digests double-stranded RNA. Involved in the processing of primary rRNA transcript to yield the immediate precursors to the large and small rRNAs (23S and 16S). Processes some mRNAs, and tRNAs when they are encoded in the rRNA operon. Processes pre-crRNA and tracrRNA of type II CRISPR loci if present in the organism.</text>
</comment>
<evidence type="ECO:0000313" key="13">
    <source>
        <dbReference type="Proteomes" id="UP000295008"/>
    </source>
</evidence>
<dbReference type="InterPro" id="IPR000999">
    <property type="entry name" value="RNase_III_dom"/>
</dbReference>
<evidence type="ECO:0000256" key="8">
    <source>
        <dbReference type="ARBA" id="ARBA00022884"/>
    </source>
</evidence>
<comment type="cofactor">
    <cofactor evidence="9">
        <name>Mg(2+)</name>
        <dbReference type="ChEBI" id="CHEBI:18420"/>
    </cofactor>
</comment>
<dbReference type="AlphaFoldDB" id="A0A4R1QZ88"/>
<dbReference type="InterPro" id="IPR036389">
    <property type="entry name" value="RNase_III_sf"/>
</dbReference>
<feature type="domain" description="RNase III" evidence="11">
    <location>
        <begin position="6"/>
        <end position="132"/>
    </location>
</feature>
<dbReference type="GO" id="GO:0004525">
    <property type="term" value="F:ribonuclease III activity"/>
    <property type="evidence" value="ECO:0007669"/>
    <property type="project" value="UniProtKB-UniRule"/>
</dbReference>
<dbReference type="GO" id="GO:0046872">
    <property type="term" value="F:metal ion binding"/>
    <property type="evidence" value="ECO:0007669"/>
    <property type="project" value="UniProtKB-KW"/>
</dbReference>
<dbReference type="GO" id="GO:0008033">
    <property type="term" value="P:tRNA processing"/>
    <property type="evidence" value="ECO:0007669"/>
    <property type="project" value="UniProtKB-KW"/>
</dbReference>
<dbReference type="GO" id="GO:0005737">
    <property type="term" value="C:cytoplasm"/>
    <property type="evidence" value="ECO:0007669"/>
    <property type="project" value="UniProtKB-SubCell"/>
</dbReference>
<keyword evidence="4 9" id="KW-0507">mRNA processing</keyword>
<evidence type="ECO:0000259" key="10">
    <source>
        <dbReference type="PROSITE" id="PS50137"/>
    </source>
</evidence>
<keyword evidence="7 9" id="KW-0378">Hydrolase</keyword>
<keyword evidence="5 9" id="KW-0540">Nuclease</keyword>
<dbReference type="SMART" id="SM00535">
    <property type="entry name" value="RIBOc"/>
    <property type="match status" value="1"/>
</dbReference>
<evidence type="ECO:0000256" key="6">
    <source>
        <dbReference type="ARBA" id="ARBA00022759"/>
    </source>
</evidence>
<dbReference type="NCBIfam" id="TIGR02191">
    <property type="entry name" value="RNaseIII"/>
    <property type="match status" value="1"/>
</dbReference>
<dbReference type="SMART" id="SM00358">
    <property type="entry name" value="DSRM"/>
    <property type="match status" value="1"/>
</dbReference>
<comment type="subcellular location">
    <subcellularLocation>
        <location evidence="9">Cytoplasm</location>
    </subcellularLocation>
</comment>
<keyword evidence="13" id="KW-1185">Reference proteome</keyword>
<feature type="binding site" evidence="9">
    <location>
        <position position="118"/>
    </location>
    <ligand>
        <name>Mg(2+)</name>
        <dbReference type="ChEBI" id="CHEBI:18420"/>
    </ligand>
</feature>
<gene>
    <name evidence="9" type="primary">rnc</name>
    <name evidence="12" type="ORF">EDC14_104339</name>
</gene>
<dbReference type="CDD" id="cd10845">
    <property type="entry name" value="DSRM_RNAse_III_family"/>
    <property type="match status" value="1"/>
</dbReference>
<name>A0A4R1QZ88_HYDET</name>
<feature type="binding site" evidence="9">
    <location>
        <position position="45"/>
    </location>
    <ligand>
        <name>Mg(2+)</name>
        <dbReference type="ChEBI" id="CHEBI:18420"/>
    </ligand>
</feature>
<dbReference type="EC" id="3.1.26.3" evidence="9"/>
<keyword evidence="6 9" id="KW-0255">Endonuclease</keyword>
<feature type="active site" evidence="9">
    <location>
        <position position="49"/>
    </location>
</feature>
<keyword evidence="9" id="KW-0963">Cytoplasm</keyword>
<organism evidence="12 13">
    <name type="scientific">Hydrogenispora ethanolica</name>
    <dbReference type="NCBI Taxonomy" id="1082276"/>
    <lineage>
        <taxon>Bacteria</taxon>
        <taxon>Bacillati</taxon>
        <taxon>Bacillota</taxon>
        <taxon>Hydrogenispora</taxon>
    </lineage>
</organism>
<dbReference type="GO" id="GO:0006397">
    <property type="term" value="P:mRNA processing"/>
    <property type="evidence" value="ECO:0007669"/>
    <property type="project" value="UniProtKB-UniRule"/>
</dbReference>
<keyword evidence="3 9" id="KW-0698">rRNA processing</keyword>
<keyword evidence="9" id="KW-0699">rRNA-binding</keyword>
<dbReference type="PROSITE" id="PS50142">
    <property type="entry name" value="RNASE_3_2"/>
    <property type="match status" value="1"/>
</dbReference>
<dbReference type="FunFam" id="1.10.1520.10:FF:000001">
    <property type="entry name" value="Ribonuclease 3"/>
    <property type="match status" value="1"/>
</dbReference>
<dbReference type="GO" id="GO:0003725">
    <property type="term" value="F:double-stranded RNA binding"/>
    <property type="evidence" value="ECO:0007669"/>
    <property type="project" value="TreeGrafter"/>
</dbReference>
<feature type="binding site" evidence="9">
    <location>
        <position position="121"/>
    </location>
    <ligand>
        <name>Mg(2+)</name>
        <dbReference type="ChEBI" id="CHEBI:18420"/>
    </ligand>
</feature>
<keyword evidence="9" id="KW-0819">tRNA processing</keyword>
<evidence type="ECO:0000259" key="11">
    <source>
        <dbReference type="PROSITE" id="PS50142"/>
    </source>
</evidence>
<feature type="domain" description="DRBM" evidence="10">
    <location>
        <begin position="159"/>
        <end position="227"/>
    </location>
</feature>
<dbReference type="SUPFAM" id="SSF69065">
    <property type="entry name" value="RNase III domain-like"/>
    <property type="match status" value="1"/>
</dbReference>
<keyword evidence="9" id="KW-0460">Magnesium</keyword>
<evidence type="ECO:0000256" key="7">
    <source>
        <dbReference type="ARBA" id="ARBA00022801"/>
    </source>
</evidence>
<dbReference type="GO" id="GO:0010468">
    <property type="term" value="P:regulation of gene expression"/>
    <property type="evidence" value="ECO:0007669"/>
    <property type="project" value="TreeGrafter"/>
</dbReference>
<comment type="caution">
    <text evidence="12">The sequence shown here is derived from an EMBL/GenBank/DDBJ whole genome shotgun (WGS) entry which is preliminary data.</text>
</comment>
<dbReference type="InterPro" id="IPR011907">
    <property type="entry name" value="RNase_III"/>
</dbReference>
<comment type="similarity">
    <text evidence="2">Belongs to the ribonuclease III family.</text>
</comment>
<keyword evidence="8 9" id="KW-0694">RNA-binding</keyword>
<accession>A0A4R1QZ88</accession>
<evidence type="ECO:0000256" key="5">
    <source>
        <dbReference type="ARBA" id="ARBA00022722"/>
    </source>
</evidence>
<comment type="catalytic activity">
    <reaction evidence="1 9">
        <text>Endonucleolytic cleavage to 5'-phosphomonoester.</text>
        <dbReference type="EC" id="3.1.26.3"/>
    </reaction>
</comment>
<dbReference type="PROSITE" id="PS00517">
    <property type="entry name" value="RNASE_3_1"/>
    <property type="match status" value="1"/>
</dbReference>
<dbReference type="GO" id="GO:0019843">
    <property type="term" value="F:rRNA binding"/>
    <property type="evidence" value="ECO:0007669"/>
    <property type="project" value="UniProtKB-KW"/>
</dbReference>
<evidence type="ECO:0000256" key="3">
    <source>
        <dbReference type="ARBA" id="ARBA00022552"/>
    </source>
</evidence>
<dbReference type="GO" id="GO:0006364">
    <property type="term" value="P:rRNA processing"/>
    <property type="evidence" value="ECO:0007669"/>
    <property type="project" value="UniProtKB-UniRule"/>
</dbReference>
<keyword evidence="9" id="KW-0479">Metal-binding</keyword>
<dbReference type="Proteomes" id="UP000295008">
    <property type="component" value="Unassembled WGS sequence"/>
</dbReference>
<sequence>MPASAIHEMAARFHFQPEHGALFLEAATHSSYANEHHIASNERLEFLGDSVLSIIVCRYLLFRFPKHNEGQLAKLKAIIVSANVLAQFSLDLNLDRFLLLGEGERRSNGRAKVNILADLFEAFLGAYYLTFGLEKTIELIMPLIEAVTPEIIRKYEAIDAKTTLQEFTQARGFKPLYRLIQEEGPAHEKTFTVELLLNETVIGTGRGRSIKEAENHAAQAGIQYLKQQWD</sequence>
<evidence type="ECO:0000256" key="4">
    <source>
        <dbReference type="ARBA" id="ARBA00022664"/>
    </source>
</evidence>
<evidence type="ECO:0000313" key="12">
    <source>
        <dbReference type="EMBL" id="TCL58303.1"/>
    </source>
</evidence>
<protein>
    <recommendedName>
        <fullName evidence="9">Ribonuclease 3</fullName>
        <ecNumber evidence="9">3.1.26.3</ecNumber>
    </recommendedName>
    <alternativeName>
        <fullName evidence="9">Ribonuclease III</fullName>
        <shortName evidence="9">RNase III</shortName>
    </alternativeName>
</protein>
<dbReference type="Gene3D" id="3.30.160.20">
    <property type="match status" value="1"/>
</dbReference>
<evidence type="ECO:0000256" key="9">
    <source>
        <dbReference type="HAMAP-Rule" id="MF_00104"/>
    </source>
</evidence>
<proteinExistence type="inferred from homology"/>